<dbReference type="RefSeq" id="WP_310279163.1">
    <property type="nucleotide sequence ID" value="NZ_JAVDWQ010000003.1"/>
</dbReference>
<dbReference type="EMBL" id="JAVDWQ010000003">
    <property type="protein sequence ID" value="MDR7209159.1"/>
    <property type="molecule type" value="Genomic_DNA"/>
</dbReference>
<protein>
    <submittedName>
        <fullName evidence="2">Gliding motility-associated-like protein/uncharacterized repeat protein (TIGR01451 family)</fullName>
    </submittedName>
</protein>
<proteinExistence type="predicted"/>
<reference evidence="2 3" key="1">
    <citation type="submission" date="2023-07" db="EMBL/GenBank/DDBJ databases">
        <title>Sorghum-associated microbial communities from plants grown in Nebraska, USA.</title>
        <authorList>
            <person name="Schachtman D."/>
        </authorList>
    </citation>
    <scope>NUCLEOTIDE SEQUENCE [LARGE SCALE GENOMIC DNA]</scope>
    <source>
        <strain evidence="2 3">4129</strain>
    </source>
</reference>
<feature type="domain" description="DUF7507" evidence="1">
    <location>
        <begin position="636"/>
        <end position="740"/>
    </location>
</feature>
<dbReference type="InterPro" id="IPR047589">
    <property type="entry name" value="DUF11_rpt"/>
</dbReference>
<gene>
    <name evidence="2" type="ORF">J2W48_001092</name>
</gene>
<dbReference type="Pfam" id="PF13585">
    <property type="entry name" value="CHU_C"/>
    <property type="match status" value="1"/>
</dbReference>
<dbReference type="NCBIfam" id="TIGR04131">
    <property type="entry name" value="Bac_Flav_CTERM"/>
    <property type="match status" value="1"/>
</dbReference>
<dbReference type="Proteomes" id="UP001269081">
    <property type="component" value="Unassembled WGS sequence"/>
</dbReference>
<feature type="non-terminal residue" evidence="2">
    <location>
        <position position="1"/>
    </location>
</feature>
<organism evidence="2 3">
    <name type="scientific">Flavobacterium piscis</name>
    <dbReference type="NCBI Taxonomy" id="1114874"/>
    <lineage>
        <taxon>Bacteria</taxon>
        <taxon>Pseudomonadati</taxon>
        <taxon>Bacteroidota</taxon>
        <taxon>Flavobacteriia</taxon>
        <taxon>Flavobacteriales</taxon>
        <taxon>Flavobacteriaceae</taxon>
        <taxon>Flavobacterium</taxon>
    </lineage>
</organism>
<dbReference type="Pfam" id="PF24346">
    <property type="entry name" value="DUF7507"/>
    <property type="match status" value="1"/>
</dbReference>
<comment type="caution">
    <text evidence="2">The sequence shown here is derived from an EMBL/GenBank/DDBJ whole genome shotgun (WGS) entry which is preliminary data.</text>
</comment>
<dbReference type="InterPro" id="IPR055354">
    <property type="entry name" value="DUF7507"/>
</dbReference>
<evidence type="ECO:0000313" key="3">
    <source>
        <dbReference type="Proteomes" id="UP001269081"/>
    </source>
</evidence>
<dbReference type="NCBIfam" id="TIGR01451">
    <property type="entry name" value="B_ant_repeat"/>
    <property type="match status" value="1"/>
</dbReference>
<evidence type="ECO:0000313" key="2">
    <source>
        <dbReference type="EMBL" id="MDR7209159.1"/>
    </source>
</evidence>
<keyword evidence="3" id="KW-1185">Reference proteome</keyword>
<dbReference type="InterPro" id="IPR026341">
    <property type="entry name" value="T9SS_type_B"/>
</dbReference>
<accession>A0ABU1Y4L5</accession>
<sequence length="860" mass="87956">YAVDGGAFAPLASATFDVTAGTHTVVARDAVSLCTSATATSGSVNATPVVPADPTLTIAQPTCGVSGTLTIDNYTNTTQYSVDGGAFAVLPAGTFAVTAGTHTVVARDAVSLCTSATATSGPVNATPVIPADPTLSIAQPTCGVSGTLTIDNYTNTIQYSVDGGVFAVLPAGTFDAAAGTHTVVARDAVSLCTSATATSGSVNATPVVPADPTLSIAQPTCGVSGTLTITNYNAATEYSVDGGAFAVLPAGTFDVTAGTHTVVARDAVSLCTSAMATSASINATPVVPADPTLSIAQPTCGVSGTLTIDNYTNTIQYSVDGGVFAVLPDGTFDVTAGTHTVVARDAVSLCTSAMATSGPVNATPVVPADPIISSVIQPTCNITTGSFTISNYDVANIYNITPIGATLDTTTGIVVAEVGTYNLIATMNGCSSVSSSVVINSKVCAEDDNTFATQTTAASPVTVGNVTDNDTLNGLAVAGSNTDVTPITTGPLSIDANGVLTLAANTVSGTYSIVYQLCVSGAVPSNCDDATATVVVSNPVILAVNDGLVAIDGINGSLDFINILDNDLLDGIAINPADVNIYIVPTNPYFEFNQDGTVSVKPNTPGGDYTFTYQICEKNDPSNCDSATLNVFVEVPAIAIIKTATFNDEDNSGYANAGETITYNFTITNTGNVPLYGVTVTDNLPGVVVSGQSINLQAGETDNNTFTALYIISQNDINKGSVSNQAVVTGQSAMGVVVEDKSDNQNNIEDNPTVLGISGCVIKAFNAVSPNNDGLNDEFNIRGIECYPDNTVEIYNRWGVLVFAKDDYDNVNGTFKGISEGRTTIKQSEKLPVGTYFYILKYKDSDAKQHESAGYLYLSN</sequence>
<name>A0ABU1Y4L5_9FLAO</name>
<dbReference type="InterPro" id="IPR013783">
    <property type="entry name" value="Ig-like_fold"/>
</dbReference>
<dbReference type="Gene3D" id="2.60.40.10">
    <property type="entry name" value="Immunoglobulins"/>
    <property type="match status" value="1"/>
</dbReference>
<evidence type="ECO:0000259" key="1">
    <source>
        <dbReference type="Pfam" id="PF24346"/>
    </source>
</evidence>